<dbReference type="EMBL" id="BDIP01002917">
    <property type="protein sequence ID" value="GIQ87015.1"/>
    <property type="molecule type" value="Genomic_DNA"/>
</dbReference>
<evidence type="ECO:0000259" key="3">
    <source>
        <dbReference type="Pfam" id="PF09734"/>
    </source>
</evidence>
<dbReference type="InterPro" id="IPR019136">
    <property type="entry name" value="TF_IIIC_su-5_HTH"/>
</dbReference>
<dbReference type="OrthoDB" id="5598268at2759"/>
<accession>A0A9K3GLW0</accession>
<gene>
    <name evidence="4" type="ORF">KIPB_008972</name>
</gene>
<comment type="caution">
    <text evidence="4">The sequence shown here is derived from an EMBL/GenBank/DDBJ whole genome shotgun (WGS) entry which is preliminary data.</text>
</comment>
<feature type="region of interest" description="Disordered" evidence="1">
    <location>
        <begin position="67"/>
        <end position="101"/>
    </location>
</feature>
<proteinExistence type="predicted"/>
<evidence type="ECO:0000313" key="5">
    <source>
        <dbReference type="Proteomes" id="UP000265618"/>
    </source>
</evidence>
<sequence>KGDRLVAAALSCLFSIRPVWTQWGLIMTMQQLARNAPPALVGGVPGEGEAAAVMPSGLPLLVPLSRRQGRDAPSAPPTPGQVPPTPVTGTGDTEMGEGEAEGEVVARSSYATWAQVMEHTTPSRVKRLIHTVACQFTRGAYRHVWIRYGFDPRRHGAGRALQLIDVRLKDREAATNVCLVLEKHGVSFDNMIQALSKQKVPLPIGSPTPHSVSDVGTLLMRLICISGTGRNKSIRFYACQACDLNIEGRANMDPGDRVYTHKNGWFTTAELTRARSTLKVKCLRVLKEIVDYTRAAYHGAHPSNLLDDSTPREADPAVQFDTDVLAFMTYSAVPEALSAVFTQYPLPTQPMQSLTYE</sequence>
<dbReference type="GO" id="GO:0000127">
    <property type="term" value="C:transcription factor TFIIIC complex"/>
    <property type="evidence" value="ECO:0007669"/>
    <property type="project" value="InterPro"/>
</dbReference>
<dbReference type="GO" id="GO:0006384">
    <property type="term" value="P:transcription initiation at RNA polymerase III promoter"/>
    <property type="evidence" value="ECO:0007669"/>
    <property type="project" value="InterPro"/>
</dbReference>
<dbReference type="PANTHER" id="PTHR13230:SF5">
    <property type="entry name" value="GENERAL TRANSCRIPTION FACTOR 3C POLYPEPTIDE 5"/>
    <property type="match status" value="1"/>
</dbReference>
<dbReference type="AlphaFoldDB" id="A0A9K3GLW0"/>
<organism evidence="4 5">
    <name type="scientific">Kipferlia bialata</name>
    <dbReference type="NCBI Taxonomy" id="797122"/>
    <lineage>
        <taxon>Eukaryota</taxon>
        <taxon>Metamonada</taxon>
        <taxon>Carpediemonas-like organisms</taxon>
        <taxon>Kipferlia</taxon>
    </lineage>
</organism>
<dbReference type="Pfam" id="PF09734">
    <property type="entry name" value="Tau95"/>
    <property type="match status" value="1"/>
</dbReference>
<dbReference type="PANTHER" id="PTHR13230">
    <property type="entry name" value="GENERAL TRANSCRIPTION FACTOR IIIC, POLYPEPTIDE 5"/>
    <property type="match status" value="1"/>
</dbReference>
<dbReference type="InterPro" id="IPR040454">
    <property type="entry name" value="TF_IIIC_Tfc1/Sfc1"/>
</dbReference>
<feature type="domain" description="Transcription factor IIIC subunit 5 HTH" evidence="3">
    <location>
        <begin position="118"/>
        <end position="167"/>
    </location>
</feature>
<dbReference type="GO" id="GO:0001003">
    <property type="term" value="F:RNA polymerase III type 2 promoter sequence-specific DNA binding"/>
    <property type="evidence" value="ECO:0007669"/>
    <property type="project" value="TreeGrafter"/>
</dbReference>
<feature type="compositionally biased region" description="Pro residues" evidence="1">
    <location>
        <begin position="74"/>
        <end position="86"/>
    </location>
</feature>
<feature type="chain" id="PRO_5039937206" description="Transcription factor IIIC subunit 5 HTH domain-containing protein" evidence="2">
    <location>
        <begin position="22"/>
        <end position="357"/>
    </location>
</feature>
<reference evidence="4 5" key="1">
    <citation type="journal article" date="2018" name="PLoS ONE">
        <title>The draft genome of Kipferlia bialata reveals reductive genome evolution in fornicate parasites.</title>
        <authorList>
            <person name="Tanifuji G."/>
            <person name="Takabayashi S."/>
            <person name="Kume K."/>
            <person name="Takagi M."/>
            <person name="Nakayama T."/>
            <person name="Kamikawa R."/>
            <person name="Inagaki Y."/>
            <person name="Hashimoto T."/>
        </authorList>
    </citation>
    <scope>NUCLEOTIDE SEQUENCE [LARGE SCALE GENOMIC DNA]</scope>
    <source>
        <strain evidence="4">NY0173</strain>
    </source>
</reference>
<evidence type="ECO:0000256" key="2">
    <source>
        <dbReference type="SAM" id="SignalP"/>
    </source>
</evidence>
<protein>
    <recommendedName>
        <fullName evidence="3">Transcription factor IIIC subunit 5 HTH domain-containing protein</fullName>
    </recommendedName>
</protein>
<evidence type="ECO:0000256" key="1">
    <source>
        <dbReference type="SAM" id="MobiDB-lite"/>
    </source>
</evidence>
<feature type="non-terminal residue" evidence="4">
    <location>
        <position position="357"/>
    </location>
</feature>
<feature type="signal peptide" evidence="2">
    <location>
        <begin position="1"/>
        <end position="21"/>
    </location>
</feature>
<evidence type="ECO:0000313" key="4">
    <source>
        <dbReference type="EMBL" id="GIQ87015.1"/>
    </source>
</evidence>
<name>A0A9K3GLW0_9EUKA</name>
<keyword evidence="5" id="KW-1185">Reference proteome</keyword>
<dbReference type="GO" id="GO:0001002">
    <property type="term" value="F:RNA polymerase III type 1 promoter sequence-specific DNA binding"/>
    <property type="evidence" value="ECO:0007669"/>
    <property type="project" value="TreeGrafter"/>
</dbReference>
<keyword evidence="2" id="KW-0732">Signal</keyword>
<dbReference type="Proteomes" id="UP000265618">
    <property type="component" value="Unassembled WGS sequence"/>
</dbReference>